<proteinExistence type="predicted"/>
<dbReference type="EMBL" id="JYDO01000057">
    <property type="protein sequence ID" value="KRZ73934.1"/>
    <property type="molecule type" value="Genomic_DNA"/>
</dbReference>
<accession>A0A0V1MRE3</accession>
<sequence>MILGILAALRLPLLPGGLTLLVYTTGFGCTNSVQLHEPQQFMKLKKCIHFADNQRLVKGDMLETQDSGKLPEVRG</sequence>
<comment type="caution">
    <text evidence="1">The sequence shown here is derived from an EMBL/GenBank/DDBJ whole genome shotgun (WGS) entry which is preliminary data.</text>
</comment>
<protein>
    <submittedName>
        <fullName evidence="1">Uncharacterized protein</fullName>
    </submittedName>
</protein>
<name>A0A0V1MRE3_9BILA</name>
<dbReference type="AlphaFoldDB" id="A0A0V1MRE3"/>
<gene>
    <name evidence="1" type="ORF">T10_6558</name>
</gene>
<dbReference type="Proteomes" id="UP000054843">
    <property type="component" value="Unassembled WGS sequence"/>
</dbReference>
<organism evidence="1 2">
    <name type="scientific">Trichinella papuae</name>
    <dbReference type="NCBI Taxonomy" id="268474"/>
    <lineage>
        <taxon>Eukaryota</taxon>
        <taxon>Metazoa</taxon>
        <taxon>Ecdysozoa</taxon>
        <taxon>Nematoda</taxon>
        <taxon>Enoplea</taxon>
        <taxon>Dorylaimia</taxon>
        <taxon>Trichinellida</taxon>
        <taxon>Trichinellidae</taxon>
        <taxon>Trichinella</taxon>
    </lineage>
</organism>
<reference evidence="1 2" key="1">
    <citation type="submission" date="2015-01" db="EMBL/GenBank/DDBJ databases">
        <title>Evolution of Trichinella species and genotypes.</title>
        <authorList>
            <person name="Korhonen P.K."/>
            <person name="Edoardo P."/>
            <person name="Giuseppe L.R."/>
            <person name="Gasser R.B."/>
        </authorList>
    </citation>
    <scope>NUCLEOTIDE SEQUENCE [LARGE SCALE GENOMIC DNA]</scope>
    <source>
        <strain evidence="1">ISS1980</strain>
    </source>
</reference>
<evidence type="ECO:0000313" key="1">
    <source>
        <dbReference type="EMBL" id="KRZ73934.1"/>
    </source>
</evidence>
<keyword evidence="2" id="KW-1185">Reference proteome</keyword>
<evidence type="ECO:0000313" key="2">
    <source>
        <dbReference type="Proteomes" id="UP000054843"/>
    </source>
</evidence>